<gene>
    <name evidence="1" type="ORF">ADIS_3575</name>
</gene>
<dbReference type="Proteomes" id="UP000013909">
    <property type="component" value="Unassembled WGS sequence"/>
</dbReference>
<dbReference type="SUPFAM" id="SSF48208">
    <property type="entry name" value="Six-hairpin glycosidases"/>
    <property type="match status" value="1"/>
</dbReference>
<proteinExistence type="predicted"/>
<dbReference type="Gene3D" id="1.50.10.20">
    <property type="match status" value="1"/>
</dbReference>
<dbReference type="InterPro" id="IPR008928">
    <property type="entry name" value="6-hairpin_glycosidase_sf"/>
</dbReference>
<organism evidence="1 2">
    <name type="scientific">Lunatimonas lonarensis</name>
    <dbReference type="NCBI Taxonomy" id="1232681"/>
    <lineage>
        <taxon>Bacteria</taxon>
        <taxon>Pseudomonadati</taxon>
        <taxon>Bacteroidota</taxon>
        <taxon>Cytophagia</taxon>
        <taxon>Cytophagales</taxon>
        <taxon>Cyclobacteriaceae</taxon>
    </lineage>
</organism>
<dbReference type="STRING" id="1232681.ADIS_3575"/>
<evidence type="ECO:0000313" key="1">
    <source>
        <dbReference type="EMBL" id="EON75987.1"/>
    </source>
</evidence>
<comment type="caution">
    <text evidence="1">The sequence shown here is derived from an EMBL/GenBank/DDBJ whole genome shotgun (WGS) entry which is preliminary data.</text>
</comment>
<dbReference type="PROSITE" id="PS51257">
    <property type="entry name" value="PROKAR_LIPOPROTEIN"/>
    <property type="match status" value="1"/>
</dbReference>
<evidence type="ECO:0000313" key="2">
    <source>
        <dbReference type="Proteomes" id="UP000013909"/>
    </source>
</evidence>
<dbReference type="AlphaFoldDB" id="R7ZPH3"/>
<name>R7ZPH3_9BACT</name>
<sequence>MNDISKIIVVLGLYLMGACNYKATEAVYIENNQIVIQKSGITYHFQPEFSVIYSEKDPKMEMRPAGIEGVPYNVITWLAYQGKDADLAKVERSDSFVGDGFDDGILDGKANERSSNPFNSGRLIPTRATQLESTNGIITLAFNGNELFDFSARVLTDASRYPAMEFTLTPKAEGYFSVAYTGAPSYTIEDVAEIWQPLVWQEKRFPESPVMTLAFRAPIPTAMVHDGVNSLGVLAASEEFPFDPLPLADNSRFGLMVRSEQGMAQPQLVAPVLGGIDSYRKAGEAYKFTALLLVEKGAIHEVFEQVARKIFGFNDYRKNEISSLNQTLEAIIDYSKTDYAWFLDSLKGFAYSTDVPGAVKNVSSLNPLELAIVMDDSAMFEKMAYPTLEYMLSREKFLFSLDPKQRIQHPSRSMTGRIAPVSELTALYDILGPQNRFLVDLAEREYAGAQIRNLDVLDQGDTWENAMHLFRATGDEKYLKRAMEGASEYIEKRVGVKQTDFKDPYAPGAFFWNAFVSKWIELTELYELTGDEKYLKAAHDGARRFTMFTWMSPAIPDREIVVNKDGKAPLYWYLRSKGHRQMYFPEEEVPAWRLSEIGLTPESSGTSQGHRAIFMANYAPWMLRLGYYTGDQFLNEVAKAAIIGRYRNFPGYHINTARTTAYEKIDFPLRPHLDLSVNSFHYNHILPMASMLLDYIVTDAFVRSNGEIDFPSVYIEGYAYLQNKFYGSKPGKFFGEEGVQLWMPQSLLTIDQVELNYLSAYKDDKLFLVFMNQSDERVTATVKINSDLVKGSDWEVKGLNGRRSPKIEDGILNIEVDGAGLTAVMVEGVAIRTGFQQRMLAVPNFPSAGYEEVDFGNARALRMQLGGYDQRIFIYLQDDDSKFSAVDLFYEDEQGNEKTLKDQSYPFEFTIPLRGQQTGFNFWFSGTDINGRKIQSKRYTL</sequence>
<dbReference type="RefSeq" id="WP_010855707.1">
    <property type="nucleotide sequence ID" value="NZ_AQHR01000091.1"/>
</dbReference>
<protein>
    <submittedName>
        <fullName evidence="1">Uncharacterized protein</fullName>
    </submittedName>
</protein>
<accession>R7ZPH3</accession>
<reference evidence="1 2" key="1">
    <citation type="submission" date="2013-02" db="EMBL/GenBank/DDBJ databases">
        <title>A novel strain isolated from Lonar lake, Maharashtra, India.</title>
        <authorList>
            <person name="Singh A."/>
        </authorList>
    </citation>
    <scope>NUCLEOTIDE SEQUENCE [LARGE SCALE GENOMIC DNA]</scope>
    <source>
        <strain evidence="1 2">AK24</strain>
    </source>
</reference>
<keyword evidence="2" id="KW-1185">Reference proteome</keyword>
<dbReference type="GO" id="GO:0005975">
    <property type="term" value="P:carbohydrate metabolic process"/>
    <property type="evidence" value="ECO:0007669"/>
    <property type="project" value="InterPro"/>
</dbReference>
<dbReference type="EMBL" id="AQHR01000091">
    <property type="protein sequence ID" value="EON75987.1"/>
    <property type="molecule type" value="Genomic_DNA"/>
</dbReference>
<dbReference type="PATRIC" id="fig|1288963.3.peg.3566"/>